<dbReference type="AlphaFoldDB" id="A0AA35IZ62"/>
<evidence type="ECO:0000313" key="1">
    <source>
        <dbReference type="EMBL" id="CAI4038441.1"/>
    </source>
</evidence>
<gene>
    <name evidence="1" type="primary">SMKI05G0510</name>
    <name evidence="1" type="ORF">SMKI_05G0510</name>
</gene>
<proteinExistence type="predicted"/>
<name>A0AA35IZ62_SACMI</name>
<evidence type="ECO:0000313" key="2">
    <source>
        <dbReference type="Proteomes" id="UP001161438"/>
    </source>
</evidence>
<dbReference type="SUPFAM" id="SSF50978">
    <property type="entry name" value="WD40 repeat-like"/>
    <property type="match status" value="1"/>
</dbReference>
<dbReference type="InterPro" id="IPR036322">
    <property type="entry name" value="WD40_repeat_dom_sf"/>
</dbReference>
<sequence>MPRKVETGEKQVANESPLLPLCITSCKSKYEAGKLINRFYLQGNYYLCFCYGLYTGVFNKLTAKVEFALDGPFIVNYTIIPKFKSFSLTDAVSFCHLLMFNDGSIKGFEFKNNKFEIIFNSNMTPKLDTISSLASSWLNASLDGILYTCNNNILYDSSLHTFGANIYSFDFRNRSIETFYAADGQVIISFGFVSRENLTGDITYTDKSDVYLVCLLKSEYSDNLLLEEYHRVEGHENENTGFSGYRKCNLLRTSDNEFCHMKIICGDTIIVLTNTYTQIVKLEEGGLEMAAFFENKGLPREDNYRFLKDSYNIIYEKSNILLTIFDVYGNKYTAKIHTRLLKERHVQKDLQWSKKRVFRLPKHDLCDTVLQLPGERYIVLTRINGIHFISNDCQGSKVSKVKGGPVYTNKIYLASQVIRNKGTDIDSLLLGGSFNSKRGFLEKKFLVYDKDLLKPTTSIKVPLENVTDFWITDLMVGNSDDFTYESGGSIYRNRTLLTSEFYDDGILVTRTGKILKDGADDSTGEIRQIYVSQSDFNSSIMLCYPIKNSRVRISTLEPKSNSLRKLKDVFIKELDSKGSIITCCSDGIKKIHFAVYSEGRISVWDTSPNEMATSHIDHSFIAYDLLIKEYWFSKYHDDDSVYVIASSYIGCVRVYKSESNFLKVVLEIHSSNNQKLEILDTIPGLPFVFLYNEKETILLNLHNISYGNIKLDLVPRRMRIRPGKVFFSLCVLDDESRINVFDFGTMFEHEGFTKHIVSLKPRLDNYMLDLPSVPVQLYTIANNSNQAIACLVDTDTGQYELMLFDYLLMKAISAFSFSNIKYSHAIMKPLWSENDFVYSSLSPAYGNKFILCLGIDDKRTKFWLFEIKGNKIIQLYANHLDDCIYSVFFYYECDTILFSGNNGTATYKIDLLKDGSEMFEANSFPALESINRIWLPAYMNGDCLVRFETLRGLVRTHLPIRTSIEYPSDLSEDAHLRFTDFGSITQVATKKIVKGPIERDNDYFVNKKNCSVVRLSRLSRTELKYSSRSYVATVGADNTLAIYEDSDRVLVDEDGLAVPYLKIRLPDRVISLTSIPDGFHNLQICSCFDNERLEGIIPLFMLCGTNGQIYIVSEIVGELWMRKLQNHKRFRLEEERTALESETNMQNTTRDCSMSMEIGINESGFDELARNSKRRHIDHLAYNTIDFFDPVKLKR</sequence>
<reference evidence="1" key="1">
    <citation type="submission" date="2022-10" db="EMBL/GenBank/DDBJ databases">
        <authorList>
            <person name="Byrne P K."/>
        </authorList>
    </citation>
    <scope>NUCLEOTIDE SEQUENCE</scope>
    <source>
        <strain evidence="1">IFO1815</strain>
    </source>
</reference>
<keyword evidence="2" id="KW-1185">Reference proteome</keyword>
<protein>
    <recommendedName>
        <fullName evidence="3">YEL025C-like protein</fullName>
    </recommendedName>
</protein>
<organism evidence="1 2">
    <name type="scientific">Saccharomyces mikatae IFO 1815</name>
    <dbReference type="NCBI Taxonomy" id="226126"/>
    <lineage>
        <taxon>Eukaryota</taxon>
        <taxon>Fungi</taxon>
        <taxon>Dikarya</taxon>
        <taxon>Ascomycota</taxon>
        <taxon>Saccharomycotina</taxon>
        <taxon>Saccharomycetes</taxon>
        <taxon>Saccharomycetales</taxon>
        <taxon>Saccharomycetaceae</taxon>
        <taxon>Saccharomyces</taxon>
    </lineage>
</organism>
<dbReference type="RefSeq" id="XP_056081556.1">
    <property type="nucleotide sequence ID" value="XM_056221801.1"/>
</dbReference>
<dbReference type="GeneID" id="80917652"/>
<evidence type="ECO:0008006" key="3">
    <source>
        <dbReference type="Google" id="ProtNLM"/>
    </source>
</evidence>
<dbReference type="EMBL" id="OX365761">
    <property type="protein sequence ID" value="CAI4038441.1"/>
    <property type="molecule type" value="Genomic_DNA"/>
</dbReference>
<dbReference type="Proteomes" id="UP001161438">
    <property type="component" value="Chromosome 5"/>
</dbReference>
<accession>A0AA35IZ62</accession>